<dbReference type="Proteomes" id="UP000288805">
    <property type="component" value="Unassembled WGS sequence"/>
</dbReference>
<keyword evidence="2" id="KW-0648">Protein biosynthesis</keyword>
<comment type="caution">
    <text evidence="2">The sequence shown here is derived from an EMBL/GenBank/DDBJ whole genome shotgun (WGS) entry which is preliminary data.</text>
</comment>
<gene>
    <name evidence="2" type="primary">TAF6_6</name>
    <name evidence="2" type="ORF">CK203_026188</name>
</gene>
<proteinExistence type="predicted"/>
<name>A0A438IL79_VITVI</name>
<evidence type="ECO:0000313" key="2">
    <source>
        <dbReference type="EMBL" id="RVW97470.1"/>
    </source>
</evidence>
<keyword evidence="2" id="KW-0396">Initiation factor</keyword>
<feature type="region of interest" description="Disordered" evidence="1">
    <location>
        <begin position="43"/>
        <end position="112"/>
    </location>
</feature>
<evidence type="ECO:0000313" key="3">
    <source>
        <dbReference type="Proteomes" id="UP000288805"/>
    </source>
</evidence>
<protein>
    <submittedName>
        <fullName evidence="2">Transcription initiation factor TFIID subunit 6</fullName>
    </submittedName>
</protein>
<accession>A0A438IL79</accession>
<reference evidence="2 3" key="1">
    <citation type="journal article" date="2018" name="PLoS Genet.">
        <title>Population sequencing reveals clonal diversity and ancestral inbreeding in the grapevine cultivar Chardonnay.</title>
        <authorList>
            <person name="Roach M.J."/>
            <person name="Johnson D.L."/>
            <person name="Bohlmann J."/>
            <person name="van Vuuren H.J."/>
            <person name="Jones S.J."/>
            <person name="Pretorius I.S."/>
            <person name="Schmidt S.A."/>
            <person name="Borneman A.R."/>
        </authorList>
    </citation>
    <scope>NUCLEOTIDE SEQUENCE [LARGE SCALE GENOMIC DNA]</scope>
    <source>
        <strain evidence="3">cv. Chardonnay</strain>
        <tissue evidence="2">Leaf</tissue>
    </source>
</reference>
<organism evidence="2 3">
    <name type="scientific">Vitis vinifera</name>
    <name type="common">Grape</name>
    <dbReference type="NCBI Taxonomy" id="29760"/>
    <lineage>
        <taxon>Eukaryota</taxon>
        <taxon>Viridiplantae</taxon>
        <taxon>Streptophyta</taxon>
        <taxon>Embryophyta</taxon>
        <taxon>Tracheophyta</taxon>
        <taxon>Spermatophyta</taxon>
        <taxon>Magnoliopsida</taxon>
        <taxon>eudicotyledons</taxon>
        <taxon>Gunneridae</taxon>
        <taxon>Pentapetalae</taxon>
        <taxon>rosids</taxon>
        <taxon>Vitales</taxon>
        <taxon>Vitaceae</taxon>
        <taxon>Viteae</taxon>
        <taxon>Vitis</taxon>
    </lineage>
</organism>
<dbReference type="GO" id="GO:0003743">
    <property type="term" value="F:translation initiation factor activity"/>
    <property type="evidence" value="ECO:0007669"/>
    <property type="project" value="UniProtKB-KW"/>
</dbReference>
<evidence type="ECO:0000256" key="1">
    <source>
        <dbReference type="SAM" id="MobiDB-lite"/>
    </source>
</evidence>
<dbReference type="AlphaFoldDB" id="A0A438IL79"/>
<sequence>MFIISTYYPYIFSDLDYSIRGSNFDSLSPIPKLHEDKRKANNEHLEQQPSLKKIATDGPMDVVPTNLSSNMQPPETKGPVPSTDPDMGPSSSSRQIPHGNISDSIDRKGKGDSRALKMSAVLTQTWRDDLKSGHLLVSLFELFGESILPFIPAPEMSLFL</sequence>
<dbReference type="EMBL" id="QGNW01000101">
    <property type="protein sequence ID" value="RVW97470.1"/>
    <property type="molecule type" value="Genomic_DNA"/>
</dbReference>